<dbReference type="InterPro" id="IPR016138">
    <property type="entry name" value="Ribosome_inactivat_prot_sub1"/>
</dbReference>
<keyword evidence="1" id="KW-0652">Protein synthesis inhibitor</keyword>
<protein>
    <recommendedName>
        <fullName evidence="1">rRNA N-glycosylase</fullName>
        <ecNumber evidence="1">3.2.2.22</ecNumber>
    </recommendedName>
</protein>
<keyword evidence="1" id="KW-0378">Hydrolase</keyword>
<proteinExistence type="inferred from homology"/>
<dbReference type="PANTHER" id="PTHR33453:SF31">
    <property type="entry name" value="RRNA N-GLYCOSYLASE"/>
    <property type="match status" value="1"/>
</dbReference>
<comment type="similarity">
    <text evidence="1">Belongs to the ribosome-inactivating protein family.</text>
</comment>
<dbReference type="Gene3D" id="3.40.420.10">
    <property type="entry name" value="Ricin (A subunit), domain 1"/>
    <property type="match status" value="1"/>
</dbReference>
<dbReference type="EnsemblPlants" id="EMT16687">
    <property type="protein sequence ID" value="EMT16687"/>
    <property type="gene ID" value="F775_00080"/>
</dbReference>
<name>N1QXX8_AEGTA</name>
<keyword evidence="1" id="KW-0800">Toxin</keyword>
<comment type="catalytic activity">
    <reaction evidence="1">
        <text>Endohydrolysis of the N-glycosidic bond at one specific adenosine on the 28S rRNA.</text>
        <dbReference type="EC" id="3.2.2.22"/>
    </reaction>
</comment>
<dbReference type="PANTHER" id="PTHR33453">
    <property type="match status" value="1"/>
</dbReference>
<evidence type="ECO:0000256" key="1">
    <source>
        <dbReference type="RuleBase" id="RU004915"/>
    </source>
</evidence>
<dbReference type="Pfam" id="PF00161">
    <property type="entry name" value="RIP"/>
    <property type="match status" value="1"/>
</dbReference>
<dbReference type="EC" id="3.2.2.22" evidence="1"/>
<dbReference type="GO" id="GO:0006952">
    <property type="term" value="P:defense response"/>
    <property type="evidence" value="ECO:0007669"/>
    <property type="project" value="UniProtKB-KW"/>
</dbReference>
<evidence type="ECO:0000313" key="2">
    <source>
        <dbReference type="EnsemblPlants" id="EMT16687"/>
    </source>
</evidence>
<sequence length="369" mass="40860">MIRLEETKARVSIIVEENYVVMVDLTTMDPLQKEWWEMRWAEIMHERSLAAATDVASAAAIAAAATATGHGGRAPATGGDGIVYGSVCHGFLCKSCSVHAADSPFQTTRVGQPAYARTFELKTTNYIEVPIWLDQTADLIRASQIVFHPVLPPQQLHLPPNPWIFQLLRGLRLPDGSGHEAIAMAIRPDNRYWLGYFTFRTGRWHAFAGAEGFFKNPIPLGFDSSYSTLVGGWKNLQYVPLGKTAAEQAVSALFWSNVGTKRTKKALKKSAAGLLVMFLEGHRFFPIRNFVEQHWNSGHSAFLSEKLARLVVNWSDISCSISYWAVTGDWASGDDAQYLIGLDIGVSTVGEALSTIYPILQAKHCRKYP</sequence>
<keyword evidence="1" id="KW-0611">Plant defense</keyword>
<dbReference type="AlphaFoldDB" id="N1QXX8"/>
<dbReference type="InterPro" id="IPR001574">
    <property type="entry name" value="Ribosome_inactivat_prot"/>
</dbReference>
<dbReference type="GO" id="GO:0017148">
    <property type="term" value="P:negative regulation of translation"/>
    <property type="evidence" value="ECO:0007669"/>
    <property type="project" value="UniProtKB-KW"/>
</dbReference>
<dbReference type="GO" id="GO:0030598">
    <property type="term" value="F:rRNA N-glycosylase activity"/>
    <property type="evidence" value="ECO:0007669"/>
    <property type="project" value="UniProtKB-EC"/>
</dbReference>
<dbReference type="GO" id="GO:0090729">
    <property type="term" value="F:toxin activity"/>
    <property type="evidence" value="ECO:0007669"/>
    <property type="project" value="UniProtKB-KW"/>
</dbReference>
<dbReference type="InterPro" id="IPR036041">
    <property type="entry name" value="Ribosome-inact_prot_sf"/>
</dbReference>
<organism evidence="2">
    <name type="scientific">Aegilops tauschii</name>
    <name type="common">Tausch's goatgrass</name>
    <name type="synonym">Aegilops squarrosa</name>
    <dbReference type="NCBI Taxonomy" id="37682"/>
    <lineage>
        <taxon>Eukaryota</taxon>
        <taxon>Viridiplantae</taxon>
        <taxon>Streptophyta</taxon>
        <taxon>Embryophyta</taxon>
        <taxon>Tracheophyta</taxon>
        <taxon>Spermatophyta</taxon>
        <taxon>Magnoliopsida</taxon>
        <taxon>Liliopsida</taxon>
        <taxon>Poales</taxon>
        <taxon>Poaceae</taxon>
        <taxon>BOP clade</taxon>
        <taxon>Pooideae</taxon>
        <taxon>Triticodae</taxon>
        <taxon>Triticeae</taxon>
        <taxon>Triticinae</taxon>
        <taxon>Aegilops</taxon>
    </lineage>
</organism>
<accession>N1QXX8</accession>
<reference evidence="2" key="1">
    <citation type="submission" date="2015-06" db="UniProtKB">
        <authorList>
            <consortium name="EnsemblPlants"/>
        </authorList>
    </citation>
    <scope>IDENTIFICATION</scope>
</reference>
<dbReference type="SUPFAM" id="SSF56371">
    <property type="entry name" value="Ribosome inactivating proteins (RIP)"/>
    <property type="match status" value="1"/>
</dbReference>